<dbReference type="EMBL" id="BARV01004795">
    <property type="protein sequence ID" value="GAI07351.1"/>
    <property type="molecule type" value="Genomic_DNA"/>
</dbReference>
<dbReference type="GO" id="GO:0016491">
    <property type="term" value="F:oxidoreductase activity"/>
    <property type="evidence" value="ECO:0007669"/>
    <property type="project" value="InterPro"/>
</dbReference>
<name>X1LNE4_9ZZZZ</name>
<dbReference type="Gene3D" id="3.40.605.10">
    <property type="entry name" value="Aldehyde Dehydrogenase, Chain A, domain 1"/>
    <property type="match status" value="1"/>
</dbReference>
<dbReference type="InterPro" id="IPR016161">
    <property type="entry name" value="Ald_DH/histidinol_DH"/>
</dbReference>
<dbReference type="SUPFAM" id="SSF53720">
    <property type="entry name" value="ALDH-like"/>
    <property type="match status" value="1"/>
</dbReference>
<evidence type="ECO:0000313" key="1">
    <source>
        <dbReference type="EMBL" id="GAI07351.1"/>
    </source>
</evidence>
<dbReference type="AlphaFoldDB" id="X1LNE4"/>
<comment type="caution">
    <text evidence="1">The sequence shown here is derived from an EMBL/GenBank/DDBJ whole genome shotgun (WGS) entry which is preliminary data.</text>
</comment>
<reference evidence="1" key="1">
    <citation type="journal article" date="2014" name="Front. Microbiol.">
        <title>High frequency of phylogenetically diverse reductive dehalogenase-homologous genes in deep subseafloor sedimentary metagenomes.</title>
        <authorList>
            <person name="Kawai M."/>
            <person name="Futagami T."/>
            <person name="Toyoda A."/>
            <person name="Takaki Y."/>
            <person name="Nishi S."/>
            <person name="Hori S."/>
            <person name="Arai W."/>
            <person name="Tsubouchi T."/>
            <person name="Morono Y."/>
            <person name="Uchiyama I."/>
            <person name="Ito T."/>
            <person name="Fujiyama A."/>
            <person name="Inagaki F."/>
            <person name="Takami H."/>
        </authorList>
    </citation>
    <scope>NUCLEOTIDE SEQUENCE</scope>
    <source>
        <strain evidence="1">Expedition CK06-06</strain>
    </source>
</reference>
<accession>X1LNE4</accession>
<gene>
    <name evidence="1" type="ORF">S06H3_10376</name>
</gene>
<proteinExistence type="predicted"/>
<protein>
    <submittedName>
        <fullName evidence="1">Uncharacterized protein</fullName>
    </submittedName>
</protein>
<sequence>MPEGAVQFIGTDRALVNYLLTMSDIIDLIIPRGGAELIRFVKEKATMPVVAGGIG</sequence>
<organism evidence="1">
    <name type="scientific">marine sediment metagenome</name>
    <dbReference type="NCBI Taxonomy" id="412755"/>
    <lineage>
        <taxon>unclassified sequences</taxon>
        <taxon>metagenomes</taxon>
        <taxon>ecological metagenomes</taxon>
    </lineage>
</organism>
<feature type="non-terminal residue" evidence="1">
    <location>
        <position position="55"/>
    </location>
</feature>
<dbReference type="InterPro" id="IPR016162">
    <property type="entry name" value="Ald_DH_N"/>
</dbReference>